<dbReference type="OrthoDB" id="10265800at2759"/>
<dbReference type="InterPro" id="IPR036514">
    <property type="entry name" value="SGNH_hydro_sf"/>
</dbReference>
<organism evidence="1 2">
    <name type="scientific">Thecamonas trahens ATCC 50062</name>
    <dbReference type="NCBI Taxonomy" id="461836"/>
    <lineage>
        <taxon>Eukaryota</taxon>
        <taxon>Apusozoa</taxon>
        <taxon>Apusomonadida</taxon>
        <taxon>Apusomonadidae</taxon>
        <taxon>Thecamonas</taxon>
    </lineage>
</organism>
<gene>
    <name evidence="1" type="ORF">AMSG_06580</name>
</gene>
<dbReference type="Pfam" id="PF00657">
    <property type="entry name" value="Lipase_GDSL"/>
    <property type="match status" value="1"/>
</dbReference>
<dbReference type="GO" id="GO:0004620">
    <property type="term" value="F:phospholipase activity"/>
    <property type="evidence" value="ECO:0007669"/>
    <property type="project" value="InterPro"/>
</dbReference>
<dbReference type="InterPro" id="IPR038885">
    <property type="entry name" value="PLB1"/>
</dbReference>
<dbReference type="PANTHER" id="PTHR21325">
    <property type="entry name" value="PHOSPHOLIPASE B, PLB1"/>
    <property type="match status" value="1"/>
</dbReference>
<dbReference type="PANTHER" id="PTHR21325:SF31">
    <property type="entry name" value="GH22081P-RELATED"/>
    <property type="match status" value="1"/>
</dbReference>
<dbReference type="AlphaFoldDB" id="A0A0L0DFV5"/>
<dbReference type="OMA" id="FCDAEHG"/>
<accession>A0A0L0DFV5</accession>
<dbReference type="STRING" id="461836.A0A0L0DFV5"/>
<keyword evidence="2" id="KW-1185">Reference proteome</keyword>
<dbReference type="InterPro" id="IPR001087">
    <property type="entry name" value="GDSL"/>
</dbReference>
<proteinExistence type="predicted"/>
<dbReference type="SUPFAM" id="SSF52266">
    <property type="entry name" value="SGNH hydrolase"/>
    <property type="match status" value="1"/>
</dbReference>
<protein>
    <submittedName>
        <fullName evidence="1">Lysophospholipase</fullName>
    </submittedName>
</protein>
<dbReference type="Proteomes" id="UP000054408">
    <property type="component" value="Unassembled WGS sequence"/>
</dbReference>
<dbReference type="Gene3D" id="3.40.50.1110">
    <property type="entry name" value="SGNH hydrolase"/>
    <property type="match status" value="1"/>
</dbReference>
<name>A0A0L0DFV5_THETB</name>
<dbReference type="GeneID" id="25565711"/>
<dbReference type="EMBL" id="GL349465">
    <property type="protein sequence ID" value="KNC51222.1"/>
    <property type="molecule type" value="Genomic_DNA"/>
</dbReference>
<sequence>MINRKVLDVEYAEEADMPKMEFESVNCPRLTQRSPPDHVGVVKPVDIAAMGAIGDSFTTASNALSTSWFDLNWFPGVAWSMGADEGVISAYNIMKAIGRPDVVGGSVGVGDVGANMHCNQAVAGSHVQALINQTYALIDAFKAELNETGYATEWKTVSVYIGGNNLCDYCRKPGPNTPEVYELNLRAAFDVLATIPRVIVSVVPIVDGTQMCPLMGPFCHIALDKLCPCFISSNATERAITLQGVAAYNSAMQVVVNDYNAKTGSDWAAVFQPFFAGLRVPEGKAGKAWFDRADCFHPSAVPGHKMIGIGMWNNMISPLGAKETLTPETTLKCPTDADYIYTAKTPATTILAGRGMRVGCVANAAAARFGIDPAADVAALTAALQATSRAFPPSYRWHEDFTLKFLLNLFDVAQELDQ</sequence>
<dbReference type="GO" id="GO:0006644">
    <property type="term" value="P:phospholipid metabolic process"/>
    <property type="evidence" value="ECO:0007669"/>
    <property type="project" value="TreeGrafter"/>
</dbReference>
<evidence type="ECO:0000313" key="2">
    <source>
        <dbReference type="Proteomes" id="UP000054408"/>
    </source>
</evidence>
<dbReference type="RefSeq" id="XP_013756419.1">
    <property type="nucleotide sequence ID" value="XM_013900965.1"/>
</dbReference>
<reference evidence="1 2" key="1">
    <citation type="submission" date="2010-05" db="EMBL/GenBank/DDBJ databases">
        <title>The Genome Sequence of Thecamonas trahens ATCC 50062.</title>
        <authorList>
            <consortium name="The Broad Institute Genome Sequencing Platform"/>
            <person name="Russ C."/>
            <person name="Cuomo C."/>
            <person name="Shea T."/>
            <person name="Young S.K."/>
            <person name="Zeng Q."/>
            <person name="Koehrsen M."/>
            <person name="Haas B."/>
            <person name="Borodovsky M."/>
            <person name="Guigo R."/>
            <person name="Alvarado L."/>
            <person name="Berlin A."/>
            <person name="Bochicchio J."/>
            <person name="Borenstein D."/>
            <person name="Chapman S."/>
            <person name="Chen Z."/>
            <person name="Freedman E."/>
            <person name="Gellesch M."/>
            <person name="Goldberg J."/>
            <person name="Griggs A."/>
            <person name="Gujja S."/>
            <person name="Heilman E."/>
            <person name="Heiman D."/>
            <person name="Hepburn T."/>
            <person name="Howarth C."/>
            <person name="Jen D."/>
            <person name="Larson L."/>
            <person name="Mehta T."/>
            <person name="Park D."/>
            <person name="Pearson M."/>
            <person name="Roberts A."/>
            <person name="Saif S."/>
            <person name="Shenoy N."/>
            <person name="Sisk P."/>
            <person name="Stolte C."/>
            <person name="Sykes S."/>
            <person name="Thomson T."/>
            <person name="Walk T."/>
            <person name="White J."/>
            <person name="Yandava C."/>
            <person name="Burger G."/>
            <person name="Gray M.W."/>
            <person name="Holland P.W.H."/>
            <person name="King N."/>
            <person name="Lang F.B.F."/>
            <person name="Roger A.J."/>
            <person name="Ruiz-Trillo I."/>
            <person name="Lander E."/>
            <person name="Nusbaum C."/>
        </authorList>
    </citation>
    <scope>NUCLEOTIDE SEQUENCE [LARGE SCALE GENOMIC DNA]</scope>
    <source>
        <strain evidence="1 2">ATCC 50062</strain>
    </source>
</reference>
<dbReference type="eggNOG" id="KOG3670">
    <property type="taxonomic scope" value="Eukaryota"/>
</dbReference>
<evidence type="ECO:0000313" key="1">
    <source>
        <dbReference type="EMBL" id="KNC51222.1"/>
    </source>
</evidence>